<sequence length="96" mass="11001">MEYEKGWGLGREGSGRQRIGRKTRDRKERSDKEEVTDSGYKSQSHRAGYRSQSANRWLVRCAGCHLPSLHTHLELNACAALVCTYQEAQVQHVDLR</sequence>
<evidence type="ECO:0000256" key="1">
    <source>
        <dbReference type="SAM" id="MobiDB-lite"/>
    </source>
</evidence>
<dbReference type="EMBL" id="JAWZYT010002180">
    <property type="protein sequence ID" value="KAK4306106.1"/>
    <property type="molecule type" value="Genomic_DNA"/>
</dbReference>
<feature type="compositionally biased region" description="Basic and acidic residues" evidence="1">
    <location>
        <begin position="25"/>
        <end position="35"/>
    </location>
</feature>
<accession>A0AAE1PDP1</accession>
<name>A0AAE1PDP1_9EUCA</name>
<dbReference type="Proteomes" id="UP001292094">
    <property type="component" value="Unassembled WGS sequence"/>
</dbReference>
<evidence type="ECO:0000313" key="3">
    <source>
        <dbReference type="Proteomes" id="UP001292094"/>
    </source>
</evidence>
<evidence type="ECO:0000313" key="2">
    <source>
        <dbReference type="EMBL" id="KAK4306106.1"/>
    </source>
</evidence>
<reference evidence="2" key="1">
    <citation type="submission" date="2023-11" db="EMBL/GenBank/DDBJ databases">
        <title>Genome assemblies of two species of porcelain crab, Petrolisthes cinctipes and Petrolisthes manimaculis (Anomura: Porcellanidae).</title>
        <authorList>
            <person name="Angst P."/>
        </authorList>
    </citation>
    <scope>NUCLEOTIDE SEQUENCE</scope>
    <source>
        <strain evidence="2">PB745_02</strain>
        <tissue evidence="2">Gill</tissue>
    </source>
</reference>
<proteinExistence type="predicted"/>
<protein>
    <submittedName>
        <fullName evidence="2">Uncharacterized protein</fullName>
    </submittedName>
</protein>
<gene>
    <name evidence="2" type="ORF">Pmani_022056</name>
</gene>
<dbReference type="AlphaFoldDB" id="A0AAE1PDP1"/>
<keyword evidence="3" id="KW-1185">Reference proteome</keyword>
<organism evidence="2 3">
    <name type="scientific">Petrolisthes manimaculis</name>
    <dbReference type="NCBI Taxonomy" id="1843537"/>
    <lineage>
        <taxon>Eukaryota</taxon>
        <taxon>Metazoa</taxon>
        <taxon>Ecdysozoa</taxon>
        <taxon>Arthropoda</taxon>
        <taxon>Crustacea</taxon>
        <taxon>Multicrustacea</taxon>
        <taxon>Malacostraca</taxon>
        <taxon>Eumalacostraca</taxon>
        <taxon>Eucarida</taxon>
        <taxon>Decapoda</taxon>
        <taxon>Pleocyemata</taxon>
        <taxon>Anomura</taxon>
        <taxon>Galatheoidea</taxon>
        <taxon>Porcellanidae</taxon>
        <taxon>Petrolisthes</taxon>
    </lineage>
</organism>
<feature type="region of interest" description="Disordered" evidence="1">
    <location>
        <begin position="1"/>
        <end position="49"/>
    </location>
</feature>
<comment type="caution">
    <text evidence="2">The sequence shown here is derived from an EMBL/GenBank/DDBJ whole genome shotgun (WGS) entry which is preliminary data.</text>
</comment>